<evidence type="ECO:0000259" key="2">
    <source>
        <dbReference type="PROSITE" id="PS50110"/>
    </source>
</evidence>
<dbReference type="InterPro" id="IPR011006">
    <property type="entry name" value="CheY-like_superfamily"/>
</dbReference>
<comment type="caution">
    <text evidence="1">Lacks conserved residue(s) required for the propagation of feature annotation.</text>
</comment>
<dbReference type="InterPro" id="IPR046947">
    <property type="entry name" value="LytR-like"/>
</dbReference>
<dbReference type="PROSITE" id="PS50930">
    <property type="entry name" value="HTH_LYTTR"/>
    <property type="match status" value="1"/>
</dbReference>
<sequence length="287" mass="32872">MKKLTCLLVHQDPDIRTELRKKLAEVKGVKILGEAVSSFEALEMLESIPYDVFFLGTELAGGVSGIEMAQILGQRKTAPILIFLAKDESLAFKGFELGATDYLLWPATVERLGRSIQRAALVLPPHREQGRGVAVPLQARSRGEEETLQLALGEKEEELFLEALRKAWDRRQARPVEIEKLPINQDGRLLLIPYSQIVFIEAYEDYSYVHTSGDKFLTSYRLKNLEERLRKHRFFRVHRKYLVNLEMVTEIASMPGSNFMLRTAGRKKIELPISRRRIGELKQLLNL</sequence>
<dbReference type="Proteomes" id="UP000095200">
    <property type="component" value="Unassembled WGS sequence"/>
</dbReference>
<feature type="domain" description="HTH LytTR-type" evidence="3">
    <location>
        <begin position="181"/>
        <end position="287"/>
    </location>
</feature>
<dbReference type="SMART" id="SM00448">
    <property type="entry name" value="REC"/>
    <property type="match status" value="1"/>
</dbReference>
<dbReference type="InterPro" id="IPR001789">
    <property type="entry name" value="Sig_transdc_resp-reg_receiver"/>
</dbReference>
<dbReference type="SUPFAM" id="SSF52172">
    <property type="entry name" value="CheY-like"/>
    <property type="match status" value="1"/>
</dbReference>
<gene>
    <name evidence="4" type="ORF">DPF_0645</name>
</gene>
<dbReference type="PANTHER" id="PTHR37299">
    <property type="entry name" value="TRANSCRIPTIONAL REGULATOR-RELATED"/>
    <property type="match status" value="1"/>
</dbReference>
<accession>A0A194AFT6</accession>
<evidence type="ECO:0000259" key="3">
    <source>
        <dbReference type="PROSITE" id="PS50930"/>
    </source>
</evidence>
<dbReference type="EMBL" id="BDFE01000008">
    <property type="protein sequence ID" value="GAU07946.1"/>
    <property type="molecule type" value="Genomic_DNA"/>
</dbReference>
<comment type="caution">
    <text evidence="4">The sequence shown here is derived from an EMBL/GenBank/DDBJ whole genome shotgun (WGS) entry which is preliminary data.</text>
</comment>
<keyword evidence="5" id="KW-1185">Reference proteome</keyword>
<name>A0A194AFT6_9BACT</name>
<evidence type="ECO:0000313" key="4">
    <source>
        <dbReference type="EMBL" id="GAU07946.1"/>
    </source>
</evidence>
<dbReference type="SMART" id="SM00850">
    <property type="entry name" value="LytTR"/>
    <property type="match status" value="1"/>
</dbReference>
<organism evidence="4 5">
    <name type="scientific">Desulfoplanes formicivorans</name>
    <dbReference type="NCBI Taxonomy" id="1592317"/>
    <lineage>
        <taxon>Bacteria</taxon>
        <taxon>Pseudomonadati</taxon>
        <taxon>Thermodesulfobacteriota</taxon>
        <taxon>Desulfovibrionia</taxon>
        <taxon>Desulfovibrionales</taxon>
        <taxon>Desulfoplanaceae</taxon>
        <taxon>Desulfoplanes</taxon>
    </lineage>
</organism>
<dbReference type="Gene3D" id="3.40.50.2300">
    <property type="match status" value="1"/>
</dbReference>
<evidence type="ECO:0000256" key="1">
    <source>
        <dbReference type="PROSITE-ProRule" id="PRU00169"/>
    </source>
</evidence>
<dbReference type="InterPro" id="IPR007492">
    <property type="entry name" value="LytTR_DNA-bd_dom"/>
</dbReference>
<dbReference type="OrthoDB" id="9781059at2"/>
<dbReference type="STRING" id="1592317.DPF_0645"/>
<dbReference type="PROSITE" id="PS50110">
    <property type="entry name" value="RESPONSE_REGULATORY"/>
    <property type="match status" value="1"/>
</dbReference>
<feature type="domain" description="Response regulatory" evidence="2">
    <location>
        <begin position="5"/>
        <end position="120"/>
    </location>
</feature>
<protein>
    <submittedName>
        <fullName evidence="4">DNA-binding response regulator</fullName>
    </submittedName>
</protein>
<dbReference type="PANTHER" id="PTHR37299:SF1">
    <property type="entry name" value="STAGE 0 SPORULATION PROTEIN A HOMOLOG"/>
    <property type="match status" value="1"/>
</dbReference>
<dbReference type="GO" id="GO:0003677">
    <property type="term" value="F:DNA binding"/>
    <property type="evidence" value="ECO:0007669"/>
    <property type="project" value="UniProtKB-KW"/>
</dbReference>
<dbReference type="AlphaFoldDB" id="A0A194AFT6"/>
<dbReference type="Pfam" id="PF04397">
    <property type="entry name" value="LytTR"/>
    <property type="match status" value="1"/>
</dbReference>
<dbReference type="Pfam" id="PF00072">
    <property type="entry name" value="Response_reg"/>
    <property type="match status" value="1"/>
</dbReference>
<dbReference type="Gene3D" id="2.40.50.1020">
    <property type="entry name" value="LytTr DNA-binding domain"/>
    <property type="match status" value="1"/>
</dbReference>
<keyword evidence="4" id="KW-0238">DNA-binding</keyword>
<dbReference type="GO" id="GO:0000156">
    <property type="term" value="F:phosphorelay response regulator activity"/>
    <property type="evidence" value="ECO:0007669"/>
    <property type="project" value="InterPro"/>
</dbReference>
<evidence type="ECO:0000313" key="5">
    <source>
        <dbReference type="Proteomes" id="UP000095200"/>
    </source>
</evidence>
<dbReference type="RefSeq" id="WP_069857443.1">
    <property type="nucleotide sequence ID" value="NZ_BDFE01000008.1"/>
</dbReference>
<proteinExistence type="predicted"/>
<reference evidence="5" key="1">
    <citation type="submission" date="2016-06" db="EMBL/GenBank/DDBJ databases">
        <title>Draft genome sequence of Desulfoplanes formicivorans strain Pf12B.</title>
        <authorList>
            <person name="Watanabe M."/>
            <person name="Kojima H."/>
            <person name="Fukui M."/>
        </authorList>
    </citation>
    <scope>NUCLEOTIDE SEQUENCE [LARGE SCALE GENOMIC DNA]</scope>
    <source>
        <strain evidence="5">Pf12B</strain>
    </source>
</reference>